<dbReference type="InterPro" id="IPR007421">
    <property type="entry name" value="Schlafen_AlbA_2_dom"/>
</dbReference>
<evidence type="ECO:0000313" key="4">
    <source>
        <dbReference type="EMBL" id="PAJ70701.1"/>
    </source>
</evidence>
<dbReference type="PANTHER" id="PTHR30595:SF6">
    <property type="entry name" value="SCHLAFEN ALBA-2 DOMAIN-CONTAINING PROTEIN"/>
    <property type="match status" value="1"/>
</dbReference>
<sequence length="577" mass="63597">MDMAVIGGTEHRAFLLREVAQILDSVEDGCLRGTKETQAIDFKEEAGRRQGRELLPGRPENPDAATKLADEVACMANSPGGGALIVGVEDGTGRLLGTELSIDWLRQEINSRVGVAPDISARQVEGFRLLVILVSQAPAPVEDTSDRLRWRVGDSCQPVDRSEWWQHRASMQSFDLTAIASERTAADARPEALSILRKWRQAEPWEQTDEELLRSLGALRSDGRLSAAAAMLVTSLGTVGLELTQFDVPSGSVRNRVAPVPEQSLAEQIYQVETALDVLNSQVTVEHGFSHVPIRQLPRSAVREAVLNGVIHRDWNRSGPTEVRWTDSDAMLEVHSPGGFVGHVNASNILTQREARYPALADLFRATGLVDKQGVGIDRMYRAMIALGHNPPQIEEVSGVSVEVTLRGGMPSTPVLEVMNALRPAERKEDYRLSILLYHLLYHPFITPSQLAEQLQASVESAQAALDVAKQTLVDATPIVAKYNDVWVLGETTVDRIERHRNEDPVRELLPYRTTDPLEATRTVERWLSVHEAITTGDFMRLTGVARGTSKRLLDGIADRGDIVPKGQGRASRFEQV</sequence>
<proteinExistence type="predicted"/>
<name>A0A269PES9_9CORY</name>
<dbReference type="EMBL" id="NQMQ01000007">
    <property type="protein sequence ID" value="PAJ70701.1"/>
    <property type="molecule type" value="Genomic_DNA"/>
</dbReference>
<dbReference type="InterPro" id="IPR036388">
    <property type="entry name" value="WH-like_DNA-bd_sf"/>
</dbReference>
<dbReference type="InterPro" id="IPR040728">
    <property type="entry name" value="DUF5635"/>
</dbReference>
<dbReference type="Gene3D" id="3.30.950.30">
    <property type="entry name" value="Schlafen, AAA domain"/>
    <property type="match status" value="1"/>
</dbReference>
<dbReference type="Gene3D" id="1.10.10.10">
    <property type="entry name" value="Winged helix-like DNA-binding domain superfamily/Winged helix DNA-binding domain"/>
    <property type="match status" value="1"/>
</dbReference>
<dbReference type="Pfam" id="PF18685">
    <property type="entry name" value="DUF5635"/>
    <property type="match status" value="1"/>
</dbReference>
<dbReference type="PANTHER" id="PTHR30595">
    <property type="entry name" value="GLPR-RELATED TRANSCRIPTIONAL REPRESSOR"/>
    <property type="match status" value="1"/>
</dbReference>
<dbReference type="Proteomes" id="UP000215771">
    <property type="component" value="Unassembled WGS sequence"/>
</dbReference>
<dbReference type="InterPro" id="IPR054760">
    <property type="entry name" value="DIP2311-like_C"/>
</dbReference>
<dbReference type="Gene3D" id="6.10.10.130">
    <property type="match status" value="1"/>
</dbReference>
<feature type="domain" description="Schlafen AlbA-2" evidence="1">
    <location>
        <begin position="36"/>
        <end position="159"/>
    </location>
</feature>
<feature type="domain" description="DUF5635" evidence="2">
    <location>
        <begin position="414"/>
        <end position="493"/>
    </location>
</feature>
<gene>
    <name evidence="4" type="ORF">CIG21_03185</name>
</gene>
<dbReference type="InterPro" id="IPR038461">
    <property type="entry name" value="Schlafen_AlbA_2_dom_sf"/>
</dbReference>
<reference evidence="4 5" key="1">
    <citation type="submission" date="2017-08" db="EMBL/GenBank/DDBJ databases">
        <authorList>
            <person name="de Groot N.N."/>
        </authorList>
    </citation>
    <scope>NUCLEOTIDE SEQUENCE [LARGE SCALE GENOMIC DNA]</scope>
    <source>
        <strain evidence="4 5">NBT06-6</strain>
    </source>
</reference>
<dbReference type="Pfam" id="PF13749">
    <property type="entry name" value="HATPase_c_4"/>
    <property type="match status" value="1"/>
</dbReference>
<evidence type="ECO:0000259" key="2">
    <source>
        <dbReference type="Pfam" id="PF18685"/>
    </source>
</evidence>
<dbReference type="Gene3D" id="3.30.565.60">
    <property type="match status" value="1"/>
</dbReference>
<dbReference type="Gene3D" id="1.10.10.2340">
    <property type="match status" value="1"/>
</dbReference>
<comment type="caution">
    <text evidence="4">The sequence shown here is derived from an EMBL/GenBank/DDBJ whole genome shotgun (WGS) entry which is preliminary data.</text>
</comment>
<dbReference type="AlphaFoldDB" id="A0A269PES9"/>
<accession>A0A269PES9</accession>
<dbReference type="Pfam" id="PF22168">
    <property type="entry name" value="DIP2311-like_C"/>
    <property type="match status" value="1"/>
</dbReference>
<evidence type="ECO:0000313" key="5">
    <source>
        <dbReference type="Proteomes" id="UP000215771"/>
    </source>
</evidence>
<organism evidence="4 5">
    <name type="scientific">Corynebacterium hadale</name>
    <dbReference type="NCBI Taxonomy" id="2026255"/>
    <lineage>
        <taxon>Bacteria</taxon>
        <taxon>Bacillati</taxon>
        <taxon>Actinomycetota</taxon>
        <taxon>Actinomycetes</taxon>
        <taxon>Mycobacteriales</taxon>
        <taxon>Corynebacteriaceae</taxon>
        <taxon>Corynebacterium</taxon>
    </lineage>
</organism>
<dbReference type="InterPro" id="IPR038475">
    <property type="entry name" value="RecG_C_sf"/>
</dbReference>
<evidence type="ECO:0000259" key="1">
    <source>
        <dbReference type="Pfam" id="PF04326"/>
    </source>
</evidence>
<evidence type="ECO:0000259" key="3">
    <source>
        <dbReference type="Pfam" id="PF22168"/>
    </source>
</evidence>
<feature type="domain" description="Transcriptional regulator DIP2311-like C-terminal" evidence="3">
    <location>
        <begin position="515"/>
        <end position="574"/>
    </location>
</feature>
<dbReference type="Pfam" id="PF04326">
    <property type="entry name" value="SLFN_AlbA_2"/>
    <property type="match status" value="1"/>
</dbReference>
<protein>
    <submittedName>
        <fullName evidence="4">Transcriptional regulator</fullName>
    </submittedName>
</protein>